<name>W8VNX1_9FLAO</name>
<dbReference type="Pfam" id="PF09411">
    <property type="entry name" value="PagL"/>
    <property type="match status" value="1"/>
</dbReference>
<dbReference type="OrthoDB" id="1200606at2"/>
<dbReference type="HOGENOM" id="CLU_1347243_0_0_10"/>
<evidence type="ECO:0000313" key="2">
    <source>
        <dbReference type="Proteomes" id="UP000031760"/>
    </source>
</evidence>
<accession>W8VNX1</accession>
<organism evidence="1 2">
    <name type="scientific">Nonlabens marinus S1-08</name>
    <dbReference type="NCBI Taxonomy" id="1454201"/>
    <lineage>
        <taxon>Bacteria</taxon>
        <taxon>Pseudomonadati</taxon>
        <taxon>Bacteroidota</taxon>
        <taxon>Flavobacteriia</taxon>
        <taxon>Flavobacteriales</taxon>
        <taxon>Flavobacteriaceae</taxon>
        <taxon>Nonlabens</taxon>
    </lineage>
</organism>
<protein>
    <recommendedName>
        <fullName evidence="3">Outer membrane protein beta-barrel domain-containing protein</fullName>
    </recommendedName>
</protein>
<dbReference type="InterPro" id="IPR011250">
    <property type="entry name" value="OMP/PagP_B-barrel"/>
</dbReference>
<dbReference type="SUPFAM" id="SSF56925">
    <property type="entry name" value="OMPA-like"/>
    <property type="match status" value="1"/>
</dbReference>
<dbReference type="Gene3D" id="2.40.160.20">
    <property type="match status" value="1"/>
</dbReference>
<keyword evidence="2" id="KW-1185">Reference proteome</keyword>
<dbReference type="KEGG" id="nmf:NMS_0126"/>
<sequence>MNFLVISLSRKRTLSPINYNQWILSTVLLFASLSLYSQKMERPLRLGVHIGYSQQDVFPFGDEDYAHTSRYIKLQIGTPIWERQRQSLEVLVEPSVYFVEHQLLNLFFIKPSHPNFQENRELFTQNRSYQEYALNLGLIYAYSLNQNFKTYGLISVGPMTATADTERQRKGFSFSDILGIGMRYELGKWNYDLRFSLRHVSSANLRRPNNGHNNAGIEIGFSYNL</sequence>
<dbReference type="RefSeq" id="WP_158448941.1">
    <property type="nucleotide sequence ID" value="NZ_AP014548.1"/>
</dbReference>
<proteinExistence type="predicted"/>
<reference evidence="1 2" key="1">
    <citation type="journal article" date="2014" name="Proc. Natl. Acad. Sci. U.S.A.">
        <title>Functional characterization of flavobacteria rhodopsins reveals a unique class of light-driven chloride pump in bacteria.</title>
        <authorList>
            <person name="Yoshizawa S."/>
            <person name="Kumagai Y."/>
            <person name="Kim H."/>
            <person name="Ogura Y."/>
            <person name="Hayashi T."/>
            <person name="Iwasaki W."/>
            <person name="DeLong E.F."/>
            <person name="Kogure K."/>
        </authorList>
    </citation>
    <scope>NUCLEOTIDE SEQUENCE [LARGE SCALE GENOMIC DNA]</scope>
    <source>
        <strain evidence="1 2">S1-08</strain>
    </source>
</reference>
<dbReference type="EMBL" id="AP014548">
    <property type="protein sequence ID" value="BAO54135.1"/>
    <property type="molecule type" value="Genomic_DNA"/>
</dbReference>
<evidence type="ECO:0000313" key="1">
    <source>
        <dbReference type="EMBL" id="BAO54135.1"/>
    </source>
</evidence>
<dbReference type="Proteomes" id="UP000031760">
    <property type="component" value="Chromosome"/>
</dbReference>
<dbReference type="InterPro" id="IPR018550">
    <property type="entry name" value="Lipid-A_deacylase-rel"/>
</dbReference>
<dbReference type="AlphaFoldDB" id="W8VNX1"/>
<dbReference type="STRING" id="1454201.NMS_0126"/>
<gene>
    <name evidence="1" type="ORF">NMS_0126</name>
</gene>
<evidence type="ECO:0008006" key="3">
    <source>
        <dbReference type="Google" id="ProtNLM"/>
    </source>
</evidence>